<feature type="domain" description="Glycosyl transferase family 1" evidence="1">
    <location>
        <begin position="188"/>
        <end position="319"/>
    </location>
</feature>
<dbReference type="InterPro" id="IPR050194">
    <property type="entry name" value="Glycosyltransferase_grp1"/>
</dbReference>
<evidence type="ECO:0000259" key="2">
    <source>
        <dbReference type="Pfam" id="PF13439"/>
    </source>
</evidence>
<feature type="domain" description="Glycosyltransferase subfamily 4-like N-terminal" evidence="2">
    <location>
        <begin position="12"/>
        <end position="174"/>
    </location>
</feature>
<evidence type="ECO:0008006" key="5">
    <source>
        <dbReference type="Google" id="ProtNLM"/>
    </source>
</evidence>
<dbReference type="GO" id="GO:0016757">
    <property type="term" value="F:glycosyltransferase activity"/>
    <property type="evidence" value="ECO:0007669"/>
    <property type="project" value="InterPro"/>
</dbReference>
<dbReference type="EMBL" id="JXQV01000006">
    <property type="protein sequence ID" value="KIQ03672.1"/>
    <property type="molecule type" value="Genomic_DNA"/>
</dbReference>
<dbReference type="PANTHER" id="PTHR45947">
    <property type="entry name" value="SULFOQUINOVOSYL TRANSFERASE SQD2"/>
    <property type="match status" value="1"/>
</dbReference>
<evidence type="ECO:0000313" key="4">
    <source>
        <dbReference type="Proteomes" id="UP000035017"/>
    </source>
</evidence>
<dbReference type="SUPFAM" id="SSF53756">
    <property type="entry name" value="UDP-Glycosyltransferase/glycogen phosphorylase"/>
    <property type="match status" value="1"/>
</dbReference>
<dbReference type="Pfam" id="PF00534">
    <property type="entry name" value="Glycos_transf_1"/>
    <property type="match status" value="1"/>
</dbReference>
<protein>
    <recommendedName>
        <fullName evidence="5">Glycosyltransferase family 1 protein</fullName>
    </recommendedName>
</protein>
<sequence>MRILHVFETLPGGPATYFNEIAPKQIKALGAHNVRALVPDDHSSFLRDIPQACVATFARQSRSTVLPGLARAVWNEVKTFQPDIIHAHSTLAGGVVRLLTLLPGKFPPVVYCPHGWAFEMETPFYMRHPVRWAERLLSPLAKVIVAISGHEYRQGIEAGIPAARMQVVENGISTKIPVATPVEWSDARIRVLFIGRLDRQKGVDILLKAAASLKDKAVFRVIGSHVTTKNDLTTSMPPNVEFLGWKSAEDIAGHLAVCDVVAMPSRWEGFGLVALEAMRSRKPVIASAVGGLQTVVSHGETGVLFPAGNDEALAVAILSRDKDEWAQMGEAGHVRFLDRYRSERTNRELMEVYQRIMDDLPAERRRIA</sequence>
<name>A0A0D0JCP3_AGRTU</name>
<dbReference type="CDD" id="cd03801">
    <property type="entry name" value="GT4_PimA-like"/>
    <property type="match status" value="1"/>
</dbReference>
<comment type="caution">
    <text evidence="3">The sequence shown here is derived from an EMBL/GenBank/DDBJ whole genome shotgun (WGS) entry which is preliminary data.</text>
</comment>
<evidence type="ECO:0000313" key="3">
    <source>
        <dbReference type="EMBL" id="KIQ03672.1"/>
    </source>
</evidence>
<gene>
    <name evidence="3" type="ORF">RU07_06545</name>
</gene>
<dbReference type="InterPro" id="IPR028098">
    <property type="entry name" value="Glyco_trans_4-like_N"/>
</dbReference>
<proteinExistence type="predicted"/>
<accession>A0A0D0JCP3</accession>
<dbReference type="Gene3D" id="3.40.50.2000">
    <property type="entry name" value="Glycogen Phosphorylase B"/>
    <property type="match status" value="2"/>
</dbReference>
<dbReference type="PANTHER" id="PTHR45947:SF3">
    <property type="entry name" value="SULFOQUINOVOSYL TRANSFERASE SQD2"/>
    <property type="match status" value="1"/>
</dbReference>
<evidence type="ECO:0000259" key="1">
    <source>
        <dbReference type="Pfam" id="PF00534"/>
    </source>
</evidence>
<dbReference type="Proteomes" id="UP000035017">
    <property type="component" value="Unassembled WGS sequence"/>
</dbReference>
<organism evidence="3 4">
    <name type="scientific">Agrobacterium tumefaciens</name>
    <dbReference type="NCBI Taxonomy" id="358"/>
    <lineage>
        <taxon>Bacteria</taxon>
        <taxon>Pseudomonadati</taxon>
        <taxon>Pseudomonadota</taxon>
        <taxon>Alphaproteobacteria</taxon>
        <taxon>Hyphomicrobiales</taxon>
        <taxon>Rhizobiaceae</taxon>
        <taxon>Rhizobium/Agrobacterium group</taxon>
        <taxon>Agrobacterium</taxon>
        <taxon>Agrobacterium tumefaciens complex</taxon>
    </lineage>
</organism>
<reference evidence="3 4" key="1">
    <citation type="submission" date="2014-12" db="EMBL/GenBank/DDBJ databases">
        <title>16Stimator: statistical estimation of ribosomal gene copy numbers from draft genome assemblies.</title>
        <authorList>
            <person name="Perisin M.A."/>
            <person name="Vetter M."/>
            <person name="Gilbert J.A."/>
            <person name="Bergelson J."/>
        </authorList>
    </citation>
    <scope>NUCLEOTIDE SEQUENCE [LARGE SCALE GENOMIC DNA]</scope>
    <source>
        <strain evidence="3 4">MEJ076</strain>
    </source>
</reference>
<dbReference type="InterPro" id="IPR001296">
    <property type="entry name" value="Glyco_trans_1"/>
</dbReference>
<dbReference type="AlphaFoldDB" id="A0A0D0JCP3"/>
<dbReference type="Pfam" id="PF13439">
    <property type="entry name" value="Glyco_transf_4"/>
    <property type="match status" value="1"/>
</dbReference>